<dbReference type="Pfam" id="PF14907">
    <property type="entry name" value="NTP_transf_5"/>
    <property type="match status" value="1"/>
</dbReference>
<evidence type="ECO:0000313" key="2">
    <source>
        <dbReference type="Proteomes" id="UP001257277"/>
    </source>
</evidence>
<reference evidence="1 2" key="1">
    <citation type="submission" date="2023-09" db="EMBL/GenBank/DDBJ databases">
        <title>Novel taxa isolated from Blanes Bay.</title>
        <authorList>
            <person name="Rey-Velasco X."/>
            <person name="Lucena T."/>
        </authorList>
    </citation>
    <scope>NUCLEOTIDE SEQUENCE [LARGE SCALE GENOMIC DNA]</scope>
    <source>
        <strain evidence="1 2">S356</strain>
    </source>
</reference>
<proteinExistence type="predicted"/>
<organism evidence="1 2">
    <name type="scientific">Asprobacillus argus</name>
    <dbReference type="NCBI Taxonomy" id="3076534"/>
    <lineage>
        <taxon>Bacteria</taxon>
        <taxon>Pseudomonadati</taxon>
        <taxon>Bacteroidota</taxon>
        <taxon>Flavobacteriia</taxon>
        <taxon>Flavobacteriales</taxon>
        <taxon>Flavobacteriaceae</taxon>
        <taxon>Asprobacillus</taxon>
    </lineage>
</organism>
<dbReference type="Proteomes" id="UP001257277">
    <property type="component" value="Unassembled WGS sequence"/>
</dbReference>
<accession>A0ABU3LIM9</accession>
<gene>
    <name evidence="1" type="ORF">RQM59_13975</name>
</gene>
<dbReference type="InterPro" id="IPR039498">
    <property type="entry name" value="NTP_transf_5"/>
</dbReference>
<dbReference type="EMBL" id="JAVTTO010000006">
    <property type="protein sequence ID" value="MDT7833490.1"/>
    <property type="molecule type" value="Genomic_DNA"/>
</dbReference>
<comment type="caution">
    <text evidence="1">The sequence shown here is derived from an EMBL/GenBank/DDBJ whole genome shotgun (WGS) entry which is preliminary data.</text>
</comment>
<keyword evidence="2" id="KW-1185">Reference proteome</keyword>
<name>A0ABU3LIM9_9FLAO</name>
<evidence type="ECO:0000313" key="1">
    <source>
        <dbReference type="EMBL" id="MDT7833490.1"/>
    </source>
</evidence>
<sequence>MSYKETLFFIAKCLTISHETANYVIVKNAVEKETVDWDSVVKVSTEHYVFPALYCNLKRKELLSHLPKDLVEYMQHIATLNKDRNLQIKEQALEINKLLKTRGILPVFLKGTGFLLQGFYENIAERMIGDIDFIVSEKDYENAITVLKKNGYGNKAHKLDNVKLGKHYPRLIHKEKIAAVEVHFRILKEPYDEVFNYEFVKNHTVELPENIRILNYDHQVLHTVFNKQANDLGYWYKTISLRNCYDLFLLSKKTNTLSAIKSVSKHFDILNAFLASCHFVFNHSTSITFDKNRKTNTYIHRQLELLDTPKKMKKNRQLWDIYFNSKTRFKKLKLAFTNKDVRTHLFNLMFKR</sequence>
<dbReference type="RefSeq" id="WP_349242743.1">
    <property type="nucleotide sequence ID" value="NZ_JAVTTO010000006.1"/>
</dbReference>
<protein>
    <submittedName>
        <fullName evidence="1">Nucleotidyltransferase family protein</fullName>
    </submittedName>
</protein>